<keyword evidence="2" id="KW-0547">Nucleotide-binding</keyword>
<evidence type="ECO:0000313" key="7">
    <source>
        <dbReference type="Proteomes" id="UP001307705"/>
    </source>
</evidence>
<evidence type="ECO:0000256" key="4">
    <source>
        <dbReference type="ARBA" id="ARBA00046345"/>
    </source>
</evidence>
<feature type="domain" description="PIN" evidence="5">
    <location>
        <begin position="11"/>
        <end position="142"/>
    </location>
</feature>
<dbReference type="EMBL" id="BTPE01000007">
    <property type="protein sequence ID" value="GMQ34097.1"/>
    <property type="molecule type" value="Genomic_DNA"/>
</dbReference>
<protein>
    <submittedName>
        <fullName evidence="6">PhoH family protein</fullName>
    </submittedName>
</protein>
<comment type="similarity">
    <text evidence="1">Belongs to the PhoH family.</text>
</comment>
<dbReference type="InterPro" id="IPR003714">
    <property type="entry name" value="PhoH"/>
</dbReference>
<dbReference type="Gene3D" id="3.40.50.1010">
    <property type="entry name" value="5'-nuclease"/>
    <property type="match status" value="1"/>
</dbReference>
<accession>A0ABQ6Q1P2</accession>
<gene>
    <name evidence="6" type="ORF">Ataiwa_23690</name>
</gene>
<evidence type="ECO:0000313" key="6">
    <source>
        <dbReference type="EMBL" id="GMQ34097.1"/>
    </source>
</evidence>
<dbReference type="CDD" id="cd09883">
    <property type="entry name" value="PIN_VapC_PhoHL-ATPase"/>
    <property type="match status" value="1"/>
</dbReference>
<dbReference type="SMART" id="SM00670">
    <property type="entry name" value="PINc"/>
    <property type="match status" value="1"/>
</dbReference>
<dbReference type="InterPro" id="IPR002716">
    <property type="entry name" value="PIN_dom"/>
</dbReference>
<sequence length="449" mass="51547">MPRAKSDKDRKIFVLDTSVILYAHNSIMNFAEHDVVIPITVLEELDQFKKGNDTKNFEAREFIRLLDKLSQDQRIDQWTPLNGKTKGNFKVMMNHPENERNAIEIFGEEKNDHKILNVAVHLQETEKSRKVILVSKDINLRLKAKSLNVHAEDYETGKIKNITELENTGKYVMESVDPDAINKLYEQGYIEAKLVLGTRKRKSNAYYILKSDKNSVLAFYNSEENVLERVDKRLAYNIKPKNAEQTFALHAIMNPAIKLVSIQGVAGTGKTLLALAGALEQRREYKQVFLARPIVPLSNKDIGYLPGDIKSKLNPYMEPLWDNLKFIQNQYKETDKEYQKITELVNQEKLVIQPLAYIRGRSLSNIFFIVDEAQNLTPHEIKTIISRAGENTKIIFTGDVFQIDTPYLDSQSNGLSYLIDRVKDHPLYAHIKLEKGERSELANLANELL</sequence>
<comment type="similarity">
    <text evidence="4">In the N-terminal section; belongs to the PINc/VapC protein family.</text>
</comment>
<comment type="caution">
    <text evidence="6">The sequence shown here is derived from an EMBL/GenBank/DDBJ whole genome shotgun (WGS) entry which is preliminary data.</text>
</comment>
<dbReference type="Gene3D" id="3.40.50.300">
    <property type="entry name" value="P-loop containing nucleotide triphosphate hydrolases"/>
    <property type="match status" value="1"/>
</dbReference>
<proteinExistence type="inferred from homology"/>
<dbReference type="Proteomes" id="UP001307705">
    <property type="component" value="Unassembled WGS sequence"/>
</dbReference>
<dbReference type="SUPFAM" id="SSF88723">
    <property type="entry name" value="PIN domain-like"/>
    <property type="match status" value="1"/>
</dbReference>
<dbReference type="InterPro" id="IPR029060">
    <property type="entry name" value="PIN-like_dom_sf"/>
</dbReference>
<dbReference type="InterPro" id="IPR051451">
    <property type="entry name" value="PhoH2-like"/>
</dbReference>
<dbReference type="InterPro" id="IPR027417">
    <property type="entry name" value="P-loop_NTPase"/>
</dbReference>
<name>A0ABQ6Q1P2_9BACT</name>
<dbReference type="PANTHER" id="PTHR30473:SF2">
    <property type="entry name" value="PIN DOMAIN-CONTAINING PROTEIN"/>
    <property type="match status" value="1"/>
</dbReference>
<organism evidence="6 7">
    <name type="scientific">Algoriphagus taiwanensis</name>
    <dbReference type="NCBI Taxonomy" id="1445656"/>
    <lineage>
        <taxon>Bacteria</taxon>
        <taxon>Pseudomonadati</taxon>
        <taxon>Bacteroidota</taxon>
        <taxon>Cytophagia</taxon>
        <taxon>Cytophagales</taxon>
        <taxon>Cyclobacteriaceae</taxon>
        <taxon>Algoriphagus</taxon>
    </lineage>
</organism>
<keyword evidence="7" id="KW-1185">Reference proteome</keyword>
<dbReference type="SUPFAM" id="SSF52540">
    <property type="entry name" value="P-loop containing nucleoside triphosphate hydrolases"/>
    <property type="match status" value="1"/>
</dbReference>
<evidence type="ECO:0000256" key="2">
    <source>
        <dbReference type="ARBA" id="ARBA00022741"/>
    </source>
</evidence>
<evidence type="ECO:0000256" key="3">
    <source>
        <dbReference type="ARBA" id="ARBA00022840"/>
    </source>
</evidence>
<keyword evidence="3" id="KW-0067">ATP-binding</keyword>
<evidence type="ECO:0000259" key="5">
    <source>
        <dbReference type="SMART" id="SM00670"/>
    </source>
</evidence>
<dbReference type="Pfam" id="PF13638">
    <property type="entry name" value="PIN_4"/>
    <property type="match status" value="1"/>
</dbReference>
<dbReference type="Pfam" id="PF02562">
    <property type="entry name" value="PhoH"/>
    <property type="match status" value="1"/>
</dbReference>
<reference evidence="6 7" key="1">
    <citation type="submission" date="2023-08" db="EMBL/GenBank/DDBJ databases">
        <title>Draft genome sequence of Algoriphagus taiwanensis.</title>
        <authorList>
            <person name="Takatani N."/>
            <person name="Hosokawa M."/>
            <person name="Sawabe T."/>
        </authorList>
    </citation>
    <scope>NUCLEOTIDE SEQUENCE [LARGE SCALE GENOMIC DNA]</scope>
    <source>
        <strain evidence="6 7">JCM 19755</strain>
    </source>
</reference>
<evidence type="ECO:0000256" key="1">
    <source>
        <dbReference type="ARBA" id="ARBA00010393"/>
    </source>
</evidence>
<dbReference type="PANTHER" id="PTHR30473">
    <property type="entry name" value="PROTEIN PHOH"/>
    <property type="match status" value="1"/>
</dbReference>
<dbReference type="RefSeq" id="WP_338228929.1">
    <property type="nucleotide sequence ID" value="NZ_BTPE01000007.1"/>
</dbReference>